<evidence type="ECO:0000313" key="3">
    <source>
        <dbReference type="Proteomes" id="UP000639772"/>
    </source>
</evidence>
<dbReference type="PANTHER" id="PTHR36024:SF1">
    <property type="entry name" value="OS11G0246900 PROTEIN"/>
    <property type="match status" value="1"/>
</dbReference>
<feature type="region of interest" description="Disordered" evidence="1">
    <location>
        <begin position="192"/>
        <end position="218"/>
    </location>
</feature>
<comment type="caution">
    <text evidence="2">The sequence shown here is derived from an EMBL/GenBank/DDBJ whole genome shotgun (WGS) entry which is preliminary data.</text>
</comment>
<dbReference type="EMBL" id="JADCNM010000001">
    <property type="protein sequence ID" value="KAG0501675.1"/>
    <property type="molecule type" value="Genomic_DNA"/>
</dbReference>
<gene>
    <name evidence="2" type="ORF">HPP92_001747</name>
</gene>
<reference evidence="2 3" key="1">
    <citation type="journal article" date="2020" name="Nat. Food">
        <title>A phased Vanilla planifolia genome enables genetic improvement of flavour and production.</title>
        <authorList>
            <person name="Hasing T."/>
            <person name="Tang H."/>
            <person name="Brym M."/>
            <person name="Khazi F."/>
            <person name="Huang T."/>
            <person name="Chambers A.H."/>
        </authorList>
    </citation>
    <scope>NUCLEOTIDE SEQUENCE [LARGE SCALE GENOMIC DNA]</scope>
    <source>
        <tissue evidence="2">Leaf</tissue>
    </source>
</reference>
<protein>
    <recommendedName>
        <fullName evidence="4">Ankyrin repeat protein SKIP35</fullName>
    </recommendedName>
</protein>
<organism evidence="2 3">
    <name type="scientific">Vanilla planifolia</name>
    <name type="common">Vanilla</name>
    <dbReference type="NCBI Taxonomy" id="51239"/>
    <lineage>
        <taxon>Eukaryota</taxon>
        <taxon>Viridiplantae</taxon>
        <taxon>Streptophyta</taxon>
        <taxon>Embryophyta</taxon>
        <taxon>Tracheophyta</taxon>
        <taxon>Spermatophyta</taxon>
        <taxon>Magnoliopsida</taxon>
        <taxon>Liliopsida</taxon>
        <taxon>Asparagales</taxon>
        <taxon>Orchidaceae</taxon>
        <taxon>Vanilloideae</taxon>
        <taxon>Vanilleae</taxon>
        <taxon>Vanilla</taxon>
    </lineage>
</organism>
<dbReference type="InterPro" id="IPR044956">
    <property type="entry name" value="SKIP35"/>
</dbReference>
<evidence type="ECO:0000313" key="2">
    <source>
        <dbReference type="EMBL" id="KAG0501675.1"/>
    </source>
</evidence>
<evidence type="ECO:0008006" key="4">
    <source>
        <dbReference type="Google" id="ProtNLM"/>
    </source>
</evidence>
<dbReference type="PANTHER" id="PTHR36024">
    <property type="entry name" value="ANKYRIN REPEAT PROTEIN SKIP35"/>
    <property type="match status" value="1"/>
</dbReference>
<sequence>MWVRSSWVRRGAHGCTRGCAIVPFELDPMRVDADPLVVLDHILEHPNKLLLKSMQANGFEKQSIPLCSPSHHQPVVWLDIAITFRNNLGTQGTGSLIVNLGRFTHRTAFLISLIAYCEVASYLKSLDNNLLLPFGDLLSFLDSGKGCFNSIIENILLFGHTSCHFYPYRRRMEPKFMSVGKRDATNMGKENNFEHNFCPHTEKSETEVSGDQGEEEGEASGVAVSCITPVSVEENRETNLVHRCSSKKHKSESSFMLENLEVEKKDKREAIDNGVDLQILNDALCIALDSIWFLTTRNELNGITHLMKLIITNGARDFTRAILRTSFLASCVSACQSSRMSTSDTQAIMAQRLHERLQECNGDELLKAEASVKVQKFTEWAMKCICVHSRGQGNGHRGECKSLFEVQLHLSAFRNFLDHVGDQITGKDFTEAFDAACFPLTLFSSSFEPGWASGTSAATMRGLLGMLVEGGADNVNQCLLEASRFGSTELVRILLQIAERNSLDVDVDLALGFAAYYCKIGTMTCLVDDGHASAFLVPLMKAAERVACLLSTGSSTDDAPTWNSALP</sequence>
<dbReference type="AlphaFoldDB" id="A0A835S772"/>
<name>A0A835S772_VANPL</name>
<dbReference type="Proteomes" id="UP000639772">
    <property type="component" value="Chromosome 1"/>
</dbReference>
<evidence type="ECO:0000256" key="1">
    <source>
        <dbReference type="SAM" id="MobiDB-lite"/>
    </source>
</evidence>
<accession>A0A835S772</accession>
<proteinExistence type="predicted"/>